<feature type="region of interest" description="Disordered" evidence="3">
    <location>
        <begin position="1"/>
        <end position="20"/>
    </location>
</feature>
<evidence type="ECO:0000256" key="3">
    <source>
        <dbReference type="SAM" id="MobiDB-lite"/>
    </source>
</evidence>
<evidence type="ECO:0000313" key="6">
    <source>
        <dbReference type="EMBL" id="SEK96895.1"/>
    </source>
</evidence>
<evidence type="ECO:0000256" key="2">
    <source>
        <dbReference type="ARBA" id="ARBA00023002"/>
    </source>
</evidence>
<gene>
    <name evidence="6" type="ORF">SAMN05444354_103203</name>
</gene>
<dbReference type="InterPro" id="IPR000683">
    <property type="entry name" value="Gfo/Idh/MocA-like_OxRdtase_N"/>
</dbReference>
<reference evidence="7" key="1">
    <citation type="submission" date="2016-10" db="EMBL/GenBank/DDBJ databases">
        <authorList>
            <person name="Varghese N."/>
            <person name="Submissions S."/>
        </authorList>
    </citation>
    <scope>NUCLEOTIDE SEQUENCE [LARGE SCALE GENOMIC DNA]</scope>
    <source>
        <strain evidence="7">DSM 17044</strain>
    </source>
</reference>
<organism evidence="6 7">
    <name type="scientific">Stigmatella aurantiaca</name>
    <dbReference type="NCBI Taxonomy" id="41"/>
    <lineage>
        <taxon>Bacteria</taxon>
        <taxon>Pseudomonadati</taxon>
        <taxon>Myxococcota</taxon>
        <taxon>Myxococcia</taxon>
        <taxon>Myxococcales</taxon>
        <taxon>Cystobacterineae</taxon>
        <taxon>Archangiaceae</taxon>
        <taxon>Stigmatella</taxon>
    </lineage>
</organism>
<dbReference type="Proteomes" id="UP000182719">
    <property type="component" value="Unassembled WGS sequence"/>
</dbReference>
<evidence type="ECO:0000256" key="1">
    <source>
        <dbReference type="ARBA" id="ARBA00010928"/>
    </source>
</evidence>
<name>A0A1H7LEG8_STIAU</name>
<proteinExistence type="inferred from homology"/>
<evidence type="ECO:0000259" key="4">
    <source>
        <dbReference type="Pfam" id="PF01408"/>
    </source>
</evidence>
<dbReference type="PANTHER" id="PTHR22604:SF105">
    <property type="entry name" value="TRANS-1,2-DIHYDROBENZENE-1,2-DIOL DEHYDROGENASE"/>
    <property type="match status" value="1"/>
</dbReference>
<dbReference type="Pfam" id="PF22725">
    <property type="entry name" value="GFO_IDH_MocA_C3"/>
    <property type="match status" value="1"/>
</dbReference>
<dbReference type="OrthoDB" id="9793050at2"/>
<protein>
    <submittedName>
        <fullName evidence="6">Glucose-fructose oxidoreductase</fullName>
    </submittedName>
</protein>
<accession>A0A1H7LEG8</accession>
<dbReference type="Gene3D" id="3.30.360.10">
    <property type="entry name" value="Dihydrodipicolinate Reductase, domain 2"/>
    <property type="match status" value="1"/>
</dbReference>
<dbReference type="InterPro" id="IPR008354">
    <property type="entry name" value="Glc-Fru_OxRdtase_bac"/>
</dbReference>
<feature type="domain" description="Gfo/Idh/MocA-like oxidoreductase N-terminal" evidence="4">
    <location>
        <begin position="24"/>
        <end position="144"/>
    </location>
</feature>
<dbReference type="InterPro" id="IPR050984">
    <property type="entry name" value="Gfo/Idh/MocA_domain"/>
</dbReference>
<dbReference type="EMBL" id="FOAP01000003">
    <property type="protein sequence ID" value="SEK96895.1"/>
    <property type="molecule type" value="Genomic_DNA"/>
</dbReference>
<sequence length="383" mass="42683">MARRRSGTRSTQRRTSSKASRQVGYAVVGLGHFAQESILPAFTHARGNSRLVALVSGDPRKARALGTKYKVPVFGYEQFEECLALPEVDAVYIALPNSMHAEYAVRAARAGAHVLCEKPLATTEEECREMIRACAENDVRLMTAYRLHFEQANLQAVKAVREGKLGEVKLFTSTFSFQLRTPNIRAEADKGGGVLWDIGVYCVNAARYLFRSEPIEVFAFCDWSGDPRFLETEEAASVVMRFPEGKLAAFNVSFGAEAVATYRLVGTEGELHLENAYEVKGPIHWTLKRQGKTRRGKAPSRDQLAPELITFSDCILEGREPEPDGWEGLADVRIISALYESAVSRRPVQLEPLARTRRPTPDQEQRHPPTRTPELVLVQAPSH</sequence>
<feature type="domain" description="GFO/IDH/MocA-like oxidoreductase" evidence="5">
    <location>
        <begin position="155"/>
        <end position="271"/>
    </location>
</feature>
<feature type="region of interest" description="Disordered" evidence="3">
    <location>
        <begin position="349"/>
        <end position="383"/>
    </location>
</feature>
<dbReference type="InterPro" id="IPR036291">
    <property type="entry name" value="NAD(P)-bd_dom_sf"/>
</dbReference>
<dbReference type="AlphaFoldDB" id="A0A1H7LEG8"/>
<dbReference type="Gene3D" id="3.40.50.720">
    <property type="entry name" value="NAD(P)-binding Rossmann-like Domain"/>
    <property type="match status" value="1"/>
</dbReference>
<dbReference type="GO" id="GO:0000166">
    <property type="term" value="F:nucleotide binding"/>
    <property type="evidence" value="ECO:0007669"/>
    <property type="project" value="InterPro"/>
</dbReference>
<evidence type="ECO:0000259" key="5">
    <source>
        <dbReference type="Pfam" id="PF22725"/>
    </source>
</evidence>
<dbReference type="PRINTS" id="PR01775">
    <property type="entry name" value="GLFROXRDTASE"/>
</dbReference>
<dbReference type="SUPFAM" id="SSF51735">
    <property type="entry name" value="NAD(P)-binding Rossmann-fold domains"/>
    <property type="match status" value="1"/>
</dbReference>
<comment type="similarity">
    <text evidence="1">Belongs to the Gfo/Idh/MocA family.</text>
</comment>
<dbReference type="RefSeq" id="WP_075005807.1">
    <property type="nucleotide sequence ID" value="NZ_FOAP01000003.1"/>
</dbReference>
<dbReference type="SUPFAM" id="SSF55347">
    <property type="entry name" value="Glyceraldehyde-3-phosphate dehydrogenase-like, C-terminal domain"/>
    <property type="match status" value="1"/>
</dbReference>
<dbReference type="PANTHER" id="PTHR22604">
    <property type="entry name" value="OXIDOREDUCTASES"/>
    <property type="match status" value="1"/>
</dbReference>
<keyword evidence="2" id="KW-0560">Oxidoreductase</keyword>
<dbReference type="GO" id="GO:0016491">
    <property type="term" value="F:oxidoreductase activity"/>
    <property type="evidence" value="ECO:0007669"/>
    <property type="project" value="UniProtKB-KW"/>
</dbReference>
<keyword evidence="7" id="KW-1185">Reference proteome</keyword>
<feature type="compositionally biased region" description="Basic residues" evidence="3">
    <location>
        <begin position="1"/>
        <end position="16"/>
    </location>
</feature>
<evidence type="ECO:0000313" key="7">
    <source>
        <dbReference type="Proteomes" id="UP000182719"/>
    </source>
</evidence>
<dbReference type="InterPro" id="IPR055170">
    <property type="entry name" value="GFO_IDH_MocA-like_dom"/>
</dbReference>
<dbReference type="Pfam" id="PF01408">
    <property type="entry name" value="GFO_IDH_MocA"/>
    <property type="match status" value="1"/>
</dbReference>